<evidence type="ECO:0000256" key="1">
    <source>
        <dbReference type="SAM" id="Coils"/>
    </source>
</evidence>
<organism evidence="3 4">
    <name type="scientific">Bacteroides xylanisolvens</name>
    <dbReference type="NCBI Taxonomy" id="371601"/>
    <lineage>
        <taxon>Bacteria</taxon>
        <taxon>Pseudomonadati</taxon>
        <taxon>Bacteroidota</taxon>
        <taxon>Bacteroidia</taxon>
        <taxon>Bacteroidales</taxon>
        <taxon>Bacteroidaceae</taxon>
        <taxon>Bacteroides</taxon>
    </lineage>
</organism>
<feature type="region of interest" description="Disordered" evidence="2">
    <location>
        <begin position="209"/>
        <end position="231"/>
    </location>
</feature>
<proteinExistence type="predicted"/>
<accession>A0AAW4SZE3</accession>
<evidence type="ECO:0000256" key="2">
    <source>
        <dbReference type="SAM" id="MobiDB-lite"/>
    </source>
</evidence>
<dbReference type="Proteomes" id="UP001198461">
    <property type="component" value="Unassembled WGS sequence"/>
</dbReference>
<dbReference type="AlphaFoldDB" id="A0AAW4SZE3"/>
<sequence length="345" mass="40655">MNEITSMIPQYGELNRIYTDILSGKGFSFEKQKFISDFYRQHEDTQAFETSLIGMVFETDAEHRFLLLNSLKREIESNISIYNANQPRFDNIDTRFISRDHADRFDWSIDNQMKTTREYNKELMEANGSLEAMVYRAHDRQEEELLNRRYERCKREYEKEKAKLDELYDKKKQATKEALSCSENRFKNMYELGCNLLAILEKYMTDQKRKETDAPDVSATAPNPDTTPQNQSTYFSMKLVSAVHEVCNGEQFEDILEADFYANMNLQPNGSKLKIRPREKARVCYLIFLMGETLPKQDRESWKGAVMELLGIEESYYKSKYKDPVSDFPSDTNQEFAKKMKTVFR</sequence>
<feature type="compositionally biased region" description="Polar residues" evidence="2">
    <location>
        <begin position="220"/>
        <end position="231"/>
    </location>
</feature>
<dbReference type="EMBL" id="JAIWYE010000037">
    <property type="protein sequence ID" value="MCA4705990.1"/>
    <property type="molecule type" value="Genomic_DNA"/>
</dbReference>
<name>A0AAW4SZE3_9BACE</name>
<evidence type="ECO:0000313" key="4">
    <source>
        <dbReference type="Proteomes" id="UP001198461"/>
    </source>
</evidence>
<evidence type="ECO:0000313" key="3">
    <source>
        <dbReference type="EMBL" id="MCA4705990.1"/>
    </source>
</evidence>
<gene>
    <name evidence="3" type="ORF">LD004_20510</name>
</gene>
<protein>
    <submittedName>
        <fullName evidence="3">Uncharacterized protein</fullName>
    </submittedName>
</protein>
<keyword evidence="1" id="KW-0175">Coiled coil</keyword>
<comment type="caution">
    <text evidence="3">The sequence shown here is derived from an EMBL/GenBank/DDBJ whole genome shotgun (WGS) entry which is preliminary data.</text>
</comment>
<dbReference type="RefSeq" id="WP_225451104.1">
    <property type="nucleotide sequence ID" value="NZ_JAIWXB010000037.1"/>
</dbReference>
<reference evidence="3" key="1">
    <citation type="submission" date="2023-08" db="EMBL/GenBank/DDBJ databases">
        <title>Mucin Metabolism Genes Underlie the Key Renovations of Bacteroides xylanisolvens Genomes in Captive Great Apes.</title>
        <authorList>
            <person name="Nishida A.H."/>
        </authorList>
    </citation>
    <scope>NUCLEOTIDE SEQUENCE</scope>
    <source>
        <strain evidence="3">P13.H9</strain>
    </source>
</reference>
<feature type="coiled-coil region" evidence="1">
    <location>
        <begin position="140"/>
        <end position="177"/>
    </location>
</feature>